<dbReference type="InterPro" id="IPR035901">
    <property type="entry name" value="GIY-YIG_endonuc_sf"/>
</dbReference>
<protein>
    <submittedName>
        <fullName evidence="3">Excinuclease abc c subunit domain protein</fullName>
    </submittedName>
</protein>
<evidence type="ECO:0000259" key="2">
    <source>
        <dbReference type="PROSITE" id="PS50164"/>
    </source>
</evidence>
<dbReference type="PANTHER" id="PTHR34477:SF1">
    <property type="entry name" value="UPF0213 PROTEIN YHBQ"/>
    <property type="match status" value="1"/>
</dbReference>
<accession>A0A0G0DGF3</accession>
<dbReference type="PANTHER" id="PTHR34477">
    <property type="entry name" value="UPF0213 PROTEIN YHBQ"/>
    <property type="match status" value="1"/>
</dbReference>
<dbReference type="Gene3D" id="3.40.1440.10">
    <property type="entry name" value="GIY-YIG endonuclease"/>
    <property type="match status" value="1"/>
</dbReference>
<gene>
    <name evidence="3" type="ORF">UR92_C0020G0002</name>
</gene>
<dbReference type="Proteomes" id="UP000034683">
    <property type="component" value="Unassembled WGS sequence"/>
</dbReference>
<dbReference type="EMBL" id="LBRA01000020">
    <property type="protein sequence ID" value="KKP87856.1"/>
    <property type="molecule type" value="Genomic_DNA"/>
</dbReference>
<comment type="similarity">
    <text evidence="1">Belongs to the UPF0213 family.</text>
</comment>
<dbReference type="AlphaFoldDB" id="A0A0G0DGF3"/>
<evidence type="ECO:0000256" key="1">
    <source>
        <dbReference type="ARBA" id="ARBA00007435"/>
    </source>
</evidence>
<dbReference type="InterPro" id="IPR050190">
    <property type="entry name" value="UPF0213_domain"/>
</dbReference>
<comment type="caution">
    <text evidence="3">The sequence shown here is derived from an EMBL/GenBank/DDBJ whole genome shotgun (WGS) entry which is preliminary data.</text>
</comment>
<dbReference type="InterPro" id="IPR000305">
    <property type="entry name" value="GIY-YIG_endonuc"/>
</dbReference>
<dbReference type="CDD" id="cd10449">
    <property type="entry name" value="GIY-YIG_SLX1_like"/>
    <property type="match status" value="1"/>
</dbReference>
<evidence type="ECO:0000313" key="3">
    <source>
        <dbReference type="EMBL" id="KKP87856.1"/>
    </source>
</evidence>
<feature type="domain" description="GIY-YIG" evidence="2">
    <location>
        <begin position="1"/>
        <end position="78"/>
    </location>
</feature>
<name>A0A0G0DGF3_9BACT</name>
<dbReference type="Pfam" id="PF01541">
    <property type="entry name" value="GIY-YIG"/>
    <property type="match status" value="1"/>
</dbReference>
<evidence type="ECO:0000313" key="4">
    <source>
        <dbReference type="Proteomes" id="UP000034683"/>
    </source>
</evidence>
<proteinExistence type="inferred from homology"/>
<dbReference type="SUPFAM" id="SSF82771">
    <property type="entry name" value="GIY-YIG endonuclease"/>
    <property type="match status" value="1"/>
</dbReference>
<sequence>MSYIVYILKSDSKNKFYIGCTSKLEKRIFYHNNGKNKSTKPYKPWRIIYTEKFENKNDAYRKEWFLKHPNGYKNKKSILLKYGGVG</sequence>
<dbReference type="PROSITE" id="PS50164">
    <property type="entry name" value="GIY_YIG"/>
    <property type="match status" value="1"/>
</dbReference>
<organism evidence="3 4">
    <name type="scientific">Candidatus Nomurabacteria bacterium GW2011_GWA2_35_80</name>
    <dbReference type="NCBI Taxonomy" id="1618733"/>
    <lineage>
        <taxon>Bacteria</taxon>
        <taxon>Candidatus Nomuraibacteriota</taxon>
    </lineage>
</organism>
<reference evidence="3 4" key="1">
    <citation type="journal article" date="2015" name="Nature">
        <title>rRNA introns, odd ribosomes, and small enigmatic genomes across a large radiation of phyla.</title>
        <authorList>
            <person name="Brown C.T."/>
            <person name="Hug L.A."/>
            <person name="Thomas B.C."/>
            <person name="Sharon I."/>
            <person name="Castelle C.J."/>
            <person name="Singh A."/>
            <person name="Wilkins M.J."/>
            <person name="Williams K.H."/>
            <person name="Banfield J.F."/>
        </authorList>
    </citation>
    <scope>NUCLEOTIDE SEQUENCE [LARGE SCALE GENOMIC DNA]</scope>
</reference>